<dbReference type="EMBL" id="JBAMMX010000002">
    <property type="protein sequence ID" value="KAK6946126.1"/>
    <property type="molecule type" value="Genomic_DNA"/>
</dbReference>
<evidence type="ECO:0000313" key="7">
    <source>
        <dbReference type="EMBL" id="KAK6946126.1"/>
    </source>
</evidence>
<dbReference type="SUPFAM" id="SSF101936">
    <property type="entry name" value="DNA-binding pseudobarrel domain"/>
    <property type="match status" value="1"/>
</dbReference>
<evidence type="ECO:0000256" key="2">
    <source>
        <dbReference type="ARBA" id="ARBA00023015"/>
    </source>
</evidence>
<gene>
    <name evidence="7" type="ORF">RJ641_013670</name>
</gene>
<dbReference type="PROSITE" id="PS50863">
    <property type="entry name" value="B3"/>
    <property type="match status" value="1"/>
</dbReference>
<dbReference type="InterPro" id="IPR003340">
    <property type="entry name" value="B3_DNA-bd"/>
</dbReference>
<comment type="caution">
    <text evidence="7">The sequence shown here is derived from an EMBL/GenBank/DDBJ whole genome shotgun (WGS) entry which is preliminary data.</text>
</comment>
<keyword evidence="5" id="KW-0539">Nucleus</keyword>
<evidence type="ECO:0000313" key="8">
    <source>
        <dbReference type="Proteomes" id="UP001370490"/>
    </source>
</evidence>
<keyword evidence="3" id="KW-0238">DNA-binding</keyword>
<name>A0AAN8ZQA1_9MAGN</name>
<feature type="non-terminal residue" evidence="7">
    <location>
        <position position="1"/>
    </location>
</feature>
<keyword evidence="4" id="KW-0804">Transcription</keyword>
<accession>A0AAN8ZQA1</accession>
<proteinExistence type="predicted"/>
<evidence type="ECO:0000256" key="5">
    <source>
        <dbReference type="ARBA" id="ARBA00023242"/>
    </source>
</evidence>
<feature type="domain" description="TF-B3" evidence="6">
    <location>
        <begin position="59"/>
        <end position="108"/>
    </location>
</feature>
<comment type="subcellular location">
    <subcellularLocation>
        <location evidence="1">Nucleus</location>
    </subcellularLocation>
</comment>
<dbReference type="Gene3D" id="2.40.330.10">
    <property type="entry name" value="DNA-binding pseudobarrel domain"/>
    <property type="match status" value="1"/>
</dbReference>
<dbReference type="Proteomes" id="UP001370490">
    <property type="component" value="Unassembled WGS sequence"/>
</dbReference>
<keyword evidence="8" id="KW-1185">Reference proteome</keyword>
<protein>
    <recommendedName>
        <fullName evidence="6">TF-B3 domain-containing protein</fullName>
    </recommendedName>
</protein>
<dbReference type="AlphaFoldDB" id="A0AAN8ZQA1"/>
<evidence type="ECO:0000259" key="6">
    <source>
        <dbReference type="PROSITE" id="PS50863"/>
    </source>
</evidence>
<evidence type="ECO:0000256" key="3">
    <source>
        <dbReference type="ARBA" id="ARBA00023125"/>
    </source>
</evidence>
<feature type="non-terminal residue" evidence="7">
    <location>
        <position position="124"/>
    </location>
</feature>
<dbReference type="GO" id="GO:0003677">
    <property type="term" value="F:DNA binding"/>
    <property type="evidence" value="ECO:0007669"/>
    <property type="project" value="UniProtKB-KW"/>
</dbReference>
<sequence length="124" mass="14438">VPIEPLRRPRRLIIIVNSMLSSQGLSRLYASDQDRVYAMERATKVLSRSSCPVLKDFPWWMRMDERLQQRLTAGWRGFSLDHELADGDALVFQLIDHTIFKVSCLKTKGFFVNLLTASENYLYK</sequence>
<evidence type="ECO:0000256" key="4">
    <source>
        <dbReference type="ARBA" id="ARBA00023163"/>
    </source>
</evidence>
<keyword evidence="2" id="KW-0805">Transcription regulation</keyword>
<evidence type="ECO:0000256" key="1">
    <source>
        <dbReference type="ARBA" id="ARBA00004123"/>
    </source>
</evidence>
<organism evidence="7 8">
    <name type="scientific">Dillenia turbinata</name>
    <dbReference type="NCBI Taxonomy" id="194707"/>
    <lineage>
        <taxon>Eukaryota</taxon>
        <taxon>Viridiplantae</taxon>
        <taxon>Streptophyta</taxon>
        <taxon>Embryophyta</taxon>
        <taxon>Tracheophyta</taxon>
        <taxon>Spermatophyta</taxon>
        <taxon>Magnoliopsida</taxon>
        <taxon>eudicotyledons</taxon>
        <taxon>Gunneridae</taxon>
        <taxon>Pentapetalae</taxon>
        <taxon>Dilleniales</taxon>
        <taxon>Dilleniaceae</taxon>
        <taxon>Dillenia</taxon>
    </lineage>
</organism>
<dbReference type="GO" id="GO:0005634">
    <property type="term" value="C:nucleus"/>
    <property type="evidence" value="ECO:0007669"/>
    <property type="project" value="UniProtKB-SubCell"/>
</dbReference>
<reference evidence="7 8" key="1">
    <citation type="submission" date="2023-12" db="EMBL/GenBank/DDBJ databases">
        <title>A high-quality genome assembly for Dillenia turbinata (Dilleniales).</title>
        <authorList>
            <person name="Chanderbali A."/>
        </authorList>
    </citation>
    <scope>NUCLEOTIDE SEQUENCE [LARGE SCALE GENOMIC DNA]</scope>
    <source>
        <strain evidence="7">LSX21</strain>
        <tissue evidence="7">Leaf</tissue>
    </source>
</reference>
<dbReference type="InterPro" id="IPR015300">
    <property type="entry name" value="DNA-bd_pseudobarrel_sf"/>
</dbReference>